<dbReference type="GO" id="GO:0000160">
    <property type="term" value="P:phosphorelay signal transduction system"/>
    <property type="evidence" value="ECO:0007669"/>
    <property type="project" value="InterPro"/>
</dbReference>
<dbReference type="SUPFAM" id="SSF52172">
    <property type="entry name" value="CheY-like"/>
    <property type="match status" value="1"/>
</dbReference>
<reference evidence="5 6" key="1">
    <citation type="submission" date="2017-04" db="EMBL/GenBank/DDBJ databases">
        <title>Draft genome sequence of Zooshikella ganghwensis VG4 isolated from Red Sea sediments.</title>
        <authorList>
            <person name="Rehman Z."/>
            <person name="Alam I."/>
            <person name="Kamau A."/>
            <person name="Bajic V."/>
            <person name="Leiknes T."/>
        </authorList>
    </citation>
    <scope>NUCLEOTIDE SEQUENCE [LARGE SCALE GENOMIC DNA]</scope>
    <source>
        <strain evidence="5 6">VG4</strain>
    </source>
</reference>
<evidence type="ECO:0000313" key="5">
    <source>
        <dbReference type="EMBL" id="RDH44818.1"/>
    </source>
</evidence>
<dbReference type="AlphaFoldDB" id="A0A4P9VN08"/>
<dbReference type="PROSITE" id="PS50110">
    <property type="entry name" value="RESPONSE_REGULATORY"/>
    <property type="match status" value="1"/>
</dbReference>
<dbReference type="PANTHER" id="PTHR43156">
    <property type="entry name" value="STAGE II SPORULATION PROTEIN E-RELATED"/>
    <property type="match status" value="1"/>
</dbReference>
<keyword evidence="6" id="KW-1185">Reference proteome</keyword>
<evidence type="ECO:0000256" key="3">
    <source>
        <dbReference type="SAM" id="Coils"/>
    </source>
</evidence>
<feature type="coiled-coil region" evidence="3">
    <location>
        <begin position="124"/>
        <end position="155"/>
    </location>
</feature>
<keyword evidence="3" id="KW-0175">Coiled coil</keyword>
<comment type="caution">
    <text evidence="5">The sequence shown here is derived from an EMBL/GenBank/DDBJ whole genome shotgun (WGS) entry which is preliminary data.</text>
</comment>
<dbReference type="InterPro" id="IPR036457">
    <property type="entry name" value="PPM-type-like_dom_sf"/>
</dbReference>
<keyword evidence="1" id="KW-0378">Hydrolase</keyword>
<name>A0A4P9VN08_9GAMM</name>
<dbReference type="CDD" id="cd17555">
    <property type="entry name" value="REC_RssB-like"/>
    <property type="match status" value="1"/>
</dbReference>
<dbReference type="SMART" id="SM00448">
    <property type="entry name" value="REC"/>
    <property type="match status" value="1"/>
</dbReference>
<keyword evidence="2" id="KW-0597">Phosphoprotein</keyword>
<proteinExistence type="predicted"/>
<protein>
    <submittedName>
        <fullName evidence="5">Response regulator</fullName>
    </submittedName>
</protein>
<sequence length="394" mass="43432">MNTNSSKLLVIDDEPIVRESIVAYLEDSGFAIAQAENGEEGIQVFKEEHPDLVICDLRMPKLDGLGVLKTIRGISPNTPVIVVSGAGVMSDVVTALRLGASDYLIKPIGDLEVLEHSINRSLINAQLLQDNQRYRENLEEAIQTLRNSLAELQADQKAGRQVQLKMLPQSPFATTDYVFAHHINPSLYLSGDFADYFPLGEHRFVFYLADVSGHGASSAFVTVLLKHMTMLFVEECEKQGRSEQASPAELLDYLNQGLISADLDKHVTMFCGILDTQCHQLTYSYGGHFPFPLFATPDTEYYLEGHGLPVGLFDDATYANTVMDLPMQFSLTIFSDGIIEVLPQERLKDKEAYLLSIISEGASTVGAIVQALGLDKMQDAPDDIALLVLARNMS</sequence>
<dbReference type="Gene3D" id="1.20.5.390">
    <property type="entry name" value="L1 transposable element, trimerization domain"/>
    <property type="match status" value="1"/>
</dbReference>
<dbReference type="InterPro" id="IPR011006">
    <property type="entry name" value="CheY-like_superfamily"/>
</dbReference>
<evidence type="ECO:0000313" key="6">
    <source>
        <dbReference type="Proteomes" id="UP000257039"/>
    </source>
</evidence>
<gene>
    <name evidence="5" type="ORF">B9G39_16030</name>
</gene>
<dbReference type="SMART" id="SM00331">
    <property type="entry name" value="PP2C_SIG"/>
    <property type="match status" value="1"/>
</dbReference>
<dbReference type="Proteomes" id="UP000257039">
    <property type="component" value="Unassembled WGS sequence"/>
</dbReference>
<dbReference type="Gene3D" id="3.40.50.2300">
    <property type="match status" value="1"/>
</dbReference>
<dbReference type="PANTHER" id="PTHR43156:SF2">
    <property type="entry name" value="STAGE II SPORULATION PROTEIN E"/>
    <property type="match status" value="1"/>
</dbReference>
<feature type="modified residue" description="4-aspartylphosphate" evidence="2">
    <location>
        <position position="56"/>
    </location>
</feature>
<dbReference type="Pfam" id="PF07228">
    <property type="entry name" value="SpoIIE"/>
    <property type="match status" value="1"/>
</dbReference>
<evidence type="ECO:0000256" key="1">
    <source>
        <dbReference type="ARBA" id="ARBA00022801"/>
    </source>
</evidence>
<feature type="domain" description="Response regulatory" evidence="4">
    <location>
        <begin position="7"/>
        <end position="121"/>
    </location>
</feature>
<accession>A0A4P9VN08</accession>
<evidence type="ECO:0000256" key="2">
    <source>
        <dbReference type="PROSITE-ProRule" id="PRU00169"/>
    </source>
</evidence>
<dbReference type="InterPro" id="IPR049510">
    <property type="entry name" value="RssB-like_REC"/>
</dbReference>
<dbReference type="InterPro" id="IPR052016">
    <property type="entry name" value="Bact_Sigma-Reg"/>
</dbReference>
<dbReference type="EMBL" id="NDXW01000001">
    <property type="protein sequence ID" value="RDH44818.1"/>
    <property type="molecule type" value="Genomic_DNA"/>
</dbReference>
<organism evidence="5 6">
    <name type="scientific">Zooshikella ganghwensis</name>
    <dbReference type="NCBI Taxonomy" id="202772"/>
    <lineage>
        <taxon>Bacteria</taxon>
        <taxon>Pseudomonadati</taxon>
        <taxon>Pseudomonadota</taxon>
        <taxon>Gammaproteobacteria</taxon>
        <taxon>Oceanospirillales</taxon>
        <taxon>Zooshikellaceae</taxon>
        <taxon>Zooshikella</taxon>
    </lineage>
</organism>
<dbReference type="InterPro" id="IPR001932">
    <property type="entry name" value="PPM-type_phosphatase-like_dom"/>
</dbReference>
<dbReference type="Pfam" id="PF00072">
    <property type="entry name" value="Response_reg"/>
    <property type="match status" value="1"/>
</dbReference>
<dbReference type="Gene3D" id="3.60.40.10">
    <property type="entry name" value="PPM-type phosphatase domain"/>
    <property type="match status" value="1"/>
</dbReference>
<evidence type="ECO:0000259" key="4">
    <source>
        <dbReference type="PROSITE" id="PS50110"/>
    </source>
</evidence>
<dbReference type="RefSeq" id="WP_094787889.1">
    <property type="nucleotide sequence ID" value="NZ_NDXW01000001.1"/>
</dbReference>
<dbReference type="GO" id="GO:0016791">
    <property type="term" value="F:phosphatase activity"/>
    <property type="evidence" value="ECO:0007669"/>
    <property type="project" value="TreeGrafter"/>
</dbReference>
<dbReference type="FunFam" id="3.40.50.2300:FF:000301">
    <property type="entry name" value="Response regulator receiver"/>
    <property type="match status" value="1"/>
</dbReference>
<dbReference type="InterPro" id="IPR001789">
    <property type="entry name" value="Sig_transdc_resp-reg_receiver"/>
</dbReference>